<dbReference type="OrthoDB" id="9770553at2"/>
<name>A0A4Z1BXX8_9FLAO</name>
<reference evidence="6 7" key="1">
    <citation type="submission" date="2019-03" db="EMBL/GenBank/DDBJ databases">
        <title>Empedobacter tilapiae sp. nov., isolated from an intestine of Nile tilapia Oreochromis niloticus.</title>
        <authorList>
            <person name="Kim Y.-O."/>
            <person name="Yoon J.-H."/>
        </authorList>
    </citation>
    <scope>NUCLEOTIDE SEQUENCE [LARGE SCALE GENOMIC DNA]</scope>
    <source>
        <strain evidence="6 7">MRS2</strain>
    </source>
</reference>
<protein>
    <submittedName>
        <fullName evidence="6">Class I SAM-dependent methyltransferase</fullName>
    </submittedName>
</protein>
<dbReference type="RefSeq" id="WP_135834558.1">
    <property type="nucleotide sequence ID" value="NZ_SRPE01000002.1"/>
</dbReference>
<accession>A0A4Z1BXX8</accession>
<dbReference type="PANTHER" id="PTHR44307">
    <property type="entry name" value="PHOSPHOETHANOLAMINE METHYLTRANSFERASE"/>
    <property type="match status" value="1"/>
</dbReference>
<dbReference type="InterPro" id="IPR025714">
    <property type="entry name" value="Methyltranfer_dom"/>
</dbReference>
<comment type="caution">
    <text evidence="6">The sequence shown here is derived from an EMBL/GenBank/DDBJ whole genome shotgun (WGS) entry which is preliminary data.</text>
</comment>
<comment type="pathway">
    <text evidence="1">Lipid metabolism.</text>
</comment>
<proteinExistence type="predicted"/>
<dbReference type="CDD" id="cd02440">
    <property type="entry name" value="AdoMet_MTases"/>
    <property type="match status" value="1"/>
</dbReference>
<keyword evidence="2 6" id="KW-0489">Methyltransferase</keyword>
<evidence type="ECO:0000259" key="5">
    <source>
        <dbReference type="Pfam" id="PF13847"/>
    </source>
</evidence>
<dbReference type="PANTHER" id="PTHR44307:SF2">
    <property type="entry name" value="PHOSPHOETHANOLAMINE METHYLTRANSFERASE ISOFORM X1"/>
    <property type="match status" value="1"/>
</dbReference>
<dbReference type="AlphaFoldDB" id="A0A4Z1BXX8"/>
<dbReference type="Pfam" id="PF13847">
    <property type="entry name" value="Methyltransf_31"/>
    <property type="match status" value="1"/>
</dbReference>
<dbReference type="Proteomes" id="UP000297998">
    <property type="component" value="Unassembled WGS sequence"/>
</dbReference>
<dbReference type="Gene3D" id="3.40.50.150">
    <property type="entry name" value="Vaccinia Virus protein VP39"/>
    <property type="match status" value="1"/>
</dbReference>
<dbReference type="InterPro" id="IPR029063">
    <property type="entry name" value="SAM-dependent_MTases_sf"/>
</dbReference>
<evidence type="ECO:0000256" key="1">
    <source>
        <dbReference type="ARBA" id="ARBA00005189"/>
    </source>
</evidence>
<keyword evidence="3 6" id="KW-0808">Transferase</keyword>
<keyword evidence="7" id="KW-1185">Reference proteome</keyword>
<dbReference type="GO" id="GO:0032259">
    <property type="term" value="P:methylation"/>
    <property type="evidence" value="ECO:0007669"/>
    <property type="project" value="UniProtKB-KW"/>
</dbReference>
<feature type="domain" description="Methyltransferase" evidence="5">
    <location>
        <begin position="46"/>
        <end position="169"/>
    </location>
</feature>
<evidence type="ECO:0000256" key="4">
    <source>
        <dbReference type="ARBA" id="ARBA00025707"/>
    </source>
</evidence>
<organism evidence="6 7">
    <name type="scientific">Empedobacter tilapiae</name>
    <dbReference type="NCBI Taxonomy" id="2491114"/>
    <lineage>
        <taxon>Bacteria</taxon>
        <taxon>Pseudomonadati</taxon>
        <taxon>Bacteroidota</taxon>
        <taxon>Flavobacteriia</taxon>
        <taxon>Flavobacteriales</taxon>
        <taxon>Weeksellaceae</taxon>
        <taxon>Empedobacter</taxon>
    </lineage>
</organism>
<dbReference type="SUPFAM" id="SSF53335">
    <property type="entry name" value="S-adenosyl-L-methionine-dependent methyltransferases"/>
    <property type="match status" value="1"/>
</dbReference>
<dbReference type="GO" id="GO:0008757">
    <property type="term" value="F:S-adenosylmethionine-dependent methyltransferase activity"/>
    <property type="evidence" value="ECO:0007669"/>
    <property type="project" value="InterPro"/>
</dbReference>
<evidence type="ECO:0000256" key="3">
    <source>
        <dbReference type="ARBA" id="ARBA00022679"/>
    </source>
</evidence>
<evidence type="ECO:0000256" key="2">
    <source>
        <dbReference type="ARBA" id="ARBA00022603"/>
    </source>
</evidence>
<comment type="pathway">
    <text evidence="4">Phospholipid metabolism.</text>
</comment>
<evidence type="ECO:0000313" key="6">
    <source>
        <dbReference type="EMBL" id="TGN29856.1"/>
    </source>
</evidence>
<evidence type="ECO:0000313" key="7">
    <source>
        <dbReference type="Proteomes" id="UP000297998"/>
    </source>
</evidence>
<dbReference type="EMBL" id="SRPE01000002">
    <property type="protein sequence ID" value="TGN29856.1"/>
    <property type="molecule type" value="Genomic_DNA"/>
</dbReference>
<sequence length="217" mass="25601">MSALTDKELAEQLRCPSGNQVSEFGNKMYQSNFNMIDKTIDLLNSKENSTILELGFGNGNHIIKLFEKYRIDNYYGLEISEAMINEASKLNMKLIEERKLKLNRIENDTINLKSNTFDYCFSINTIYFWNDLSNYFEQFYNVLKNEGELFLTFIQKESAEKQSFTQYNFNLYTETEIIELLQKANFKHIEPFHFEENAVSKNGTEMQRKFTIIKAKK</sequence>
<gene>
    <name evidence="6" type="ORF">E4J94_03975</name>
</gene>